<proteinExistence type="inferred from homology"/>
<feature type="compositionally biased region" description="Low complexity" evidence="4">
    <location>
        <begin position="939"/>
        <end position="950"/>
    </location>
</feature>
<keyword evidence="2" id="KW-0067">ATP-binding</keyword>
<keyword evidence="6" id="KW-1185">Reference proteome</keyword>
<name>A0ABM1R7W8_CAMSA</name>
<dbReference type="PANTHER" id="PTHR47972">
    <property type="entry name" value="KINESIN-LIKE PROTEIN KLP-3"/>
    <property type="match status" value="1"/>
</dbReference>
<evidence type="ECO:0000256" key="4">
    <source>
        <dbReference type="SAM" id="MobiDB-lite"/>
    </source>
</evidence>
<feature type="region of interest" description="Disordered" evidence="4">
    <location>
        <begin position="186"/>
        <end position="212"/>
    </location>
</feature>
<dbReference type="RefSeq" id="XP_019095106.1">
    <property type="nucleotide sequence ID" value="XM_019239561.1"/>
</dbReference>
<feature type="coiled-coil region" evidence="3">
    <location>
        <begin position="358"/>
        <end position="392"/>
    </location>
</feature>
<feature type="coiled-coil region" evidence="3">
    <location>
        <begin position="246"/>
        <end position="297"/>
    </location>
</feature>
<organism evidence="6 7">
    <name type="scientific">Camelina sativa</name>
    <name type="common">False flax</name>
    <name type="synonym">Myagrum sativum</name>
    <dbReference type="NCBI Taxonomy" id="90675"/>
    <lineage>
        <taxon>Eukaryota</taxon>
        <taxon>Viridiplantae</taxon>
        <taxon>Streptophyta</taxon>
        <taxon>Embryophyta</taxon>
        <taxon>Tracheophyta</taxon>
        <taxon>Spermatophyta</taxon>
        <taxon>Magnoliopsida</taxon>
        <taxon>eudicotyledons</taxon>
        <taxon>Gunneridae</taxon>
        <taxon>Pentapetalae</taxon>
        <taxon>rosids</taxon>
        <taxon>malvids</taxon>
        <taxon>Brassicales</taxon>
        <taxon>Brassicaceae</taxon>
        <taxon>Camelineae</taxon>
        <taxon>Camelina</taxon>
    </lineage>
</organism>
<dbReference type="Proteomes" id="UP000694864">
    <property type="component" value="Chromosome 17"/>
</dbReference>
<gene>
    <name evidence="7" type="primary">LOC104756176</name>
</gene>
<evidence type="ECO:0000313" key="7">
    <source>
        <dbReference type="RefSeq" id="XP_019095106.1"/>
    </source>
</evidence>
<dbReference type="GeneID" id="104756176"/>
<dbReference type="SMART" id="SM00129">
    <property type="entry name" value="KISc"/>
    <property type="match status" value="1"/>
</dbReference>
<comment type="similarity">
    <text evidence="2">Belongs to the TRAFAC class myosin-kinesin ATPase superfamily. Kinesin family.</text>
</comment>
<feature type="compositionally biased region" description="Low complexity" evidence="4">
    <location>
        <begin position="16"/>
        <end position="26"/>
    </location>
</feature>
<dbReference type="SUPFAM" id="SSF52540">
    <property type="entry name" value="P-loop containing nucleoside triphosphate hydrolases"/>
    <property type="match status" value="1"/>
</dbReference>
<keyword evidence="2" id="KW-0547">Nucleotide-binding</keyword>
<feature type="binding site" evidence="2">
    <location>
        <begin position="564"/>
        <end position="571"/>
    </location>
    <ligand>
        <name>ATP</name>
        <dbReference type="ChEBI" id="CHEBI:30616"/>
    </ligand>
</feature>
<evidence type="ECO:0000256" key="2">
    <source>
        <dbReference type="PROSITE-ProRule" id="PRU00283"/>
    </source>
</evidence>
<dbReference type="InterPro" id="IPR001752">
    <property type="entry name" value="Kinesin_motor_dom"/>
</dbReference>
<dbReference type="InterPro" id="IPR036961">
    <property type="entry name" value="Kinesin_motor_dom_sf"/>
</dbReference>
<feature type="region of interest" description="Disordered" evidence="4">
    <location>
        <begin position="890"/>
        <end position="1009"/>
    </location>
</feature>
<sequence length="1009" mass="113209">MNSLTDQSGSSRGDSTPRSPFSPSTSSHDRHKSHRPNSSPLDPLSPGSMLHGGHKFHEAFQLKQGRFDLQAAKISEMMKSNNLDNAPTQSLLSIVNGILDESIEKKTGEIPQRVVCLLKKVVLEIERRISTQSEHLRTQNSVFKAREEKYQSRIKVLETLASGTSEENEIATRQLRKIKTEKSKLEEKKKDKEDDMVKLEKENGQHNLEISTLRREREATKKAYQQQCLQMESQTKVATAGIEDRVKELEQMRKDASIAKIALEERVKELEELGKKANAAKTTLEEKVKELQQFKTESMTITTSLEAKNRELEQFKKETIAVNTSLEAKNRELEQFNKERITVNTSLEAKNRELEQFKKETIAVHTGLEAKNRELEQNLVHWKSKAKEMEEKSELKDRSWSQKELSYRSFISFQFRTLQDLRLYSKSIKQEILKVQDKYTAEFSQLGKKLLELGDAAANYHEVLTENQKLFNELQELKGNIRVYCRVRPFLRGQGAANTVVEHIGDHGELVVLNPTKPGKDGLRKFRFNKVYSPASTQAEVFSDVKPLIRSVLDGYNVCIFAYGQTGSGKTYTMTGPDGASEEEWGVNYRALNDLFKISQSRKSNIAYEVGVQMVEIYNEQVRDLLSGETSQKKLGILSTTQQNGLAVPDASMYPVTSTSDVLELMNIGLDNRAVSSTALNERSSRSHSIVTVHVRGKDLKTGSALFGNLHLVDLAGSERIDRSEVTGDRLREAQHINKSLSALGDVIFSLASKSSHVPYRNSKLTQLLQSSLGGRAKTLMFVQLNPDVTSYSESMSTLKFAERVSGVELGAAKSSKDGRDVRDLMEQLGSLKDTIARKDDEIERLHLLKDINYPQRKSLGQSDDFTSEAGDSQLSIEEDSRFQQDYLRQSRHSVTDGETLASSIDAEYDDETEGSIDVACAAEGRKPKPLKIPDKTKPVTPRSSTTTPRPLDKLKQVATRTSTIAKVTSGLSSPNKMSSPHKMSSPSMKKTGSASNLLKASKDSKRWS</sequence>
<accession>A0ABM1R7W8</accession>
<keyword evidence="3" id="KW-0175">Coiled coil</keyword>
<evidence type="ECO:0000259" key="5">
    <source>
        <dbReference type="PROSITE" id="PS50067"/>
    </source>
</evidence>
<dbReference type="PRINTS" id="PR00380">
    <property type="entry name" value="KINESINHEAVY"/>
</dbReference>
<dbReference type="Gene3D" id="3.40.850.10">
    <property type="entry name" value="Kinesin motor domain"/>
    <property type="match status" value="1"/>
</dbReference>
<evidence type="ECO:0000256" key="3">
    <source>
        <dbReference type="SAM" id="Coils"/>
    </source>
</evidence>
<feature type="region of interest" description="Disordered" evidence="4">
    <location>
        <begin position="1"/>
        <end position="52"/>
    </location>
</feature>
<reference evidence="6" key="1">
    <citation type="journal article" date="2014" name="Nat. Commun.">
        <title>The emerging biofuel crop Camelina sativa retains a highly undifferentiated hexaploid genome structure.</title>
        <authorList>
            <person name="Kagale S."/>
            <person name="Koh C."/>
            <person name="Nixon J."/>
            <person name="Bollina V."/>
            <person name="Clarke W.E."/>
            <person name="Tuteja R."/>
            <person name="Spillane C."/>
            <person name="Robinson S.J."/>
            <person name="Links M.G."/>
            <person name="Clarke C."/>
            <person name="Higgins E.E."/>
            <person name="Huebert T."/>
            <person name="Sharpe A.G."/>
            <person name="Parkin I.A."/>
        </authorList>
    </citation>
    <scope>NUCLEOTIDE SEQUENCE [LARGE SCALE GENOMIC DNA]</scope>
    <source>
        <strain evidence="6">cv. DH55</strain>
    </source>
</reference>
<protein>
    <submittedName>
        <fullName evidence="7">Carboxy-terminal kinesin 2-like</fullName>
    </submittedName>
</protein>
<feature type="region of interest" description="Disordered" evidence="4">
    <location>
        <begin position="857"/>
        <end position="877"/>
    </location>
</feature>
<dbReference type="Pfam" id="PF00225">
    <property type="entry name" value="Kinesin"/>
    <property type="match status" value="1"/>
</dbReference>
<feature type="compositionally biased region" description="Polar residues" evidence="4">
    <location>
        <begin position="859"/>
        <end position="876"/>
    </location>
</feature>
<feature type="compositionally biased region" description="Polar residues" evidence="4">
    <location>
        <begin position="959"/>
        <end position="972"/>
    </location>
</feature>
<evidence type="ECO:0000256" key="1">
    <source>
        <dbReference type="ARBA" id="ARBA00023175"/>
    </source>
</evidence>
<evidence type="ECO:0000313" key="6">
    <source>
        <dbReference type="Proteomes" id="UP000694864"/>
    </source>
</evidence>
<feature type="compositionally biased region" description="Low complexity" evidence="4">
    <location>
        <begin position="973"/>
        <end position="991"/>
    </location>
</feature>
<dbReference type="PANTHER" id="PTHR47972:SF33">
    <property type="entry name" value="KINESIN-LIKE PROTEIN KIN-14O"/>
    <property type="match status" value="1"/>
</dbReference>
<dbReference type="InterPro" id="IPR027640">
    <property type="entry name" value="Kinesin-like_fam"/>
</dbReference>
<reference evidence="7" key="2">
    <citation type="submission" date="2025-08" db="UniProtKB">
        <authorList>
            <consortium name="RefSeq"/>
        </authorList>
    </citation>
    <scope>IDENTIFICATION</scope>
    <source>
        <tissue evidence="7">Leaf</tissue>
    </source>
</reference>
<feature type="compositionally biased region" description="Basic and acidic residues" evidence="4">
    <location>
        <begin position="924"/>
        <end position="938"/>
    </location>
</feature>
<feature type="domain" description="Kinesin motor" evidence="5">
    <location>
        <begin position="480"/>
        <end position="808"/>
    </location>
</feature>
<dbReference type="PROSITE" id="PS50067">
    <property type="entry name" value="KINESIN_MOTOR_2"/>
    <property type="match status" value="1"/>
</dbReference>
<dbReference type="InterPro" id="IPR027417">
    <property type="entry name" value="P-loop_NTPase"/>
</dbReference>
<keyword evidence="1 2" id="KW-0505">Motor protein</keyword>
<feature type="compositionally biased region" description="Basic and acidic residues" evidence="4">
    <location>
        <begin position="186"/>
        <end position="204"/>
    </location>
</feature>
<feature type="compositionally biased region" description="Polar residues" evidence="4">
    <location>
        <begin position="1"/>
        <end position="14"/>
    </location>
</feature>